<dbReference type="PROSITE" id="PS00108">
    <property type="entry name" value="PROTEIN_KINASE_ST"/>
    <property type="match status" value="1"/>
</dbReference>
<protein>
    <recommendedName>
        <fullName evidence="1">non-specific serine/threonine protein kinase</fullName>
        <ecNumber evidence="1">2.7.11.1</ecNumber>
    </recommendedName>
</protein>
<dbReference type="GO" id="GO:0005524">
    <property type="term" value="F:ATP binding"/>
    <property type="evidence" value="ECO:0007669"/>
    <property type="project" value="InterPro"/>
</dbReference>
<feature type="region of interest" description="Disordered" evidence="2">
    <location>
        <begin position="316"/>
        <end position="350"/>
    </location>
</feature>
<proteinExistence type="predicted"/>
<keyword evidence="4" id="KW-0418">Kinase</keyword>
<keyword evidence="4" id="KW-0808">Transferase</keyword>
<dbReference type="AlphaFoldDB" id="A0A9P6C0Y0"/>
<dbReference type="SUPFAM" id="SSF56112">
    <property type="entry name" value="Protein kinase-like (PK-like)"/>
    <property type="match status" value="1"/>
</dbReference>
<dbReference type="PROSITE" id="PS50011">
    <property type="entry name" value="PROTEIN_KINASE_DOM"/>
    <property type="match status" value="1"/>
</dbReference>
<dbReference type="InterPro" id="IPR011009">
    <property type="entry name" value="Kinase-like_dom_sf"/>
</dbReference>
<accession>A0A9P6C0Y0</accession>
<evidence type="ECO:0000256" key="1">
    <source>
        <dbReference type="ARBA" id="ARBA00012513"/>
    </source>
</evidence>
<dbReference type="Proteomes" id="UP000807342">
    <property type="component" value="Unassembled WGS sequence"/>
</dbReference>
<dbReference type="InterPro" id="IPR050235">
    <property type="entry name" value="CK1_Ser-Thr_kinase"/>
</dbReference>
<dbReference type="SMART" id="SM00220">
    <property type="entry name" value="S_TKc"/>
    <property type="match status" value="1"/>
</dbReference>
<evidence type="ECO:0000256" key="2">
    <source>
        <dbReference type="SAM" id="MobiDB-lite"/>
    </source>
</evidence>
<reference evidence="4" key="1">
    <citation type="submission" date="2020-11" db="EMBL/GenBank/DDBJ databases">
        <authorList>
            <consortium name="DOE Joint Genome Institute"/>
            <person name="Ahrendt S."/>
            <person name="Riley R."/>
            <person name="Andreopoulos W."/>
            <person name="Labutti K."/>
            <person name="Pangilinan J."/>
            <person name="Ruiz-Duenas F.J."/>
            <person name="Barrasa J.M."/>
            <person name="Sanchez-Garcia M."/>
            <person name="Camarero S."/>
            <person name="Miyauchi S."/>
            <person name="Serrano A."/>
            <person name="Linde D."/>
            <person name="Babiker R."/>
            <person name="Drula E."/>
            <person name="Ayuso-Fernandez I."/>
            <person name="Pacheco R."/>
            <person name="Padilla G."/>
            <person name="Ferreira P."/>
            <person name="Barriuso J."/>
            <person name="Kellner H."/>
            <person name="Castanera R."/>
            <person name="Alfaro M."/>
            <person name="Ramirez L."/>
            <person name="Pisabarro A.G."/>
            <person name="Kuo A."/>
            <person name="Tritt A."/>
            <person name="Lipzen A."/>
            <person name="He G."/>
            <person name="Yan M."/>
            <person name="Ng V."/>
            <person name="Cullen D."/>
            <person name="Martin F."/>
            <person name="Rosso M.-N."/>
            <person name="Henrissat B."/>
            <person name="Hibbett D."/>
            <person name="Martinez A.T."/>
            <person name="Grigoriev I.V."/>
        </authorList>
    </citation>
    <scope>NUCLEOTIDE SEQUENCE</scope>
    <source>
        <strain evidence="4">MF-IS2</strain>
    </source>
</reference>
<name>A0A9P6C0Y0_9AGAR</name>
<dbReference type="InterPro" id="IPR000719">
    <property type="entry name" value="Prot_kinase_dom"/>
</dbReference>
<gene>
    <name evidence="4" type="ORF">P691DRAFT_672230</name>
</gene>
<evidence type="ECO:0000313" key="5">
    <source>
        <dbReference type="Proteomes" id="UP000807342"/>
    </source>
</evidence>
<evidence type="ECO:0000259" key="3">
    <source>
        <dbReference type="PROSITE" id="PS50011"/>
    </source>
</evidence>
<dbReference type="Pfam" id="PF00069">
    <property type="entry name" value="Pkinase"/>
    <property type="match status" value="1"/>
</dbReference>
<feature type="domain" description="Protein kinase" evidence="3">
    <location>
        <begin position="13"/>
        <end position="269"/>
    </location>
</feature>
<sequence length="350" mass="39433">MATTDYTTFAGKYRLEEEIANGGCGTVFLGVHTVAGKEVAIKIEPAVSRNSPLKQESRIYKSLMGGTGVPWIMWSGKQGDYNVMIIDLMGPSLEDLFKMCNRHFSLKTVLLLTDQLISRIEFIHSKNFVHRDIKPANFVMGTGKSSHLVNVIDFGLAKKFRDSRTSNHIPFKQDDMHGVGTSLFAAINTHLGIESSRRDDLESLAYMLIYFLRGTLPWRKLRAPATPPEVSDATQPNPNYNPISATWDLIRDSKIANEALLTVGLPPEFDVLYKYARGLEFDDLPDYEGLRRLFKGLAERIGIEYDEVYDWTVTSESPKKDTHGRRHAMRTVSEGSGRRRHCEACNAKGR</sequence>
<dbReference type="InterPro" id="IPR008271">
    <property type="entry name" value="Ser/Thr_kinase_AS"/>
</dbReference>
<organism evidence="4 5">
    <name type="scientific">Macrolepiota fuliginosa MF-IS2</name>
    <dbReference type="NCBI Taxonomy" id="1400762"/>
    <lineage>
        <taxon>Eukaryota</taxon>
        <taxon>Fungi</taxon>
        <taxon>Dikarya</taxon>
        <taxon>Basidiomycota</taxon>
        <taxon>Agaricomycotina</taxon>
        <taxon>Agaricomycetes</taxon>
        <taxon>Agaricomycetidae</taxon>
        <taxon>Agaricales</taxon>
        <taxon>Agaricineae</taxon>
        <taxon>Agaricaceae</taxon>
        <taxon>Macrolepiota</taxon>
    </lineage>
</organism>
<dbReference type="PANTHER" id="PTHR11909">
    <property type="entry name" value="CASEIN KINASE-RELATED"/>
    <property type="match status" value="1"/>
</dbReference>
<dbReference type="EMBL" id="MU151216">
    <property type="protein sequence ID" value="KAF9447082.1"/>
    <property type="molecule type" value="Genomic_DNA"/>
</dbReference>
<dbReference type="Gene3D" id="1.10.510.10">
    <property type="entry name" value="Transferase(Phosphotransferase) domain 1"/>
    <property type="match status" value="1"/>
</dbReference>
<dbReference type="CDD" id="cd14016">
    <property type="entry name" value="STKc_CK1"/>
    <property type="match status" value="1"/>
</dbReference>
<dbReference type="GO" id="GO:0004674">
    <property type="term" value="F:protein serine/threonine kinase activity"/>
    <property type="evidence" value="ECO:0007669"/>
    <property type="project" value="UniProtKB-EC"/>
</dbReference>
<dbReference type="EC" id="2.7.11.1" evidence="1"/>
<keyword evidence="5" id="KW-1185">Reference proteome</keyword>
<dbReference type="OrthoDB" id="5800476at2759"/>
<comment type="caution">
    <text evidence="4">The sequence shown here is derived from an EMBL/GenBank/DDBJ whole genome shotgun (WGS) entry which is preliminary data.</text>
</comment>
<evidence type="ECO:0000313" key="4">
    <source>
        <dbReference type="EMBL" id="KAF9447082.1"/>
    </source>
</evidence>